<evidence type="ECO:0000313" key="9">
    <source>
        <dbReference type="RefSeq" id="XP_018027999.1"/>
    </source>
</evidence>
<keyword evidence="2" id="KW-0732">Signal</keyword>
<dbReference type="GO" id="GO:0016020">
    <property type="term" value="C:membrane"/>
    <property type="evidence" value="ECO:0007669"/>
    <property type="project" value="InterPro"/>
</dbReference>
<dbReference type="GeneID" id="108683215"/>
<proteinExistence type="inferred from homology"/>
<dbReference type="AlphaFoldDB" id="A0A8B7PP71"/>
<accession>A0A8B7PP71</accession>
<dbReference type="InterPro" id="IPR001548">
    <property type="entry name" value="Peptidase_M2"/>
</dbReference>
<feature type="transmembrane region" description="Helical" evidence="7">
    <location>
        <begin position="53"/>
        <end position="74"/>
    </location>
</feature>
<comment type="similarity">
    <text evidence="1 5">Belongs to the peptidase M2 family.</text>
</comment>
<sequence>MGTGDGNMTSASIKNYFSPLEEFLDSEIAAKDIHMTWDEDVDKYFVQHIPPTVPIVVGIVLCAMIVVVVVAYFVGKNRNQKKAEQAKQQATTEKKSGSVNPGFEMAETKSNSSGGSGGSGGS</sequence>
<evidence type="ECO:0000256" key="1">
    <source>
        <dbReference type="ARBA" id="ARBA00008139"/>
    </source>
</evidence>
<gene>
    <name evidence="9" type="primary">LOC108683215</name>
</gene>
<evidence type="ECO:0000256" key="5">
    <source>
        <dbReference type="PROSITE-ProRule" id="PRU01355"/>
    </source>
</evidence>
<feature type="region of interest" description="Disordered" evidence="6">
    <location>
        <begin position="82"/>
        <end position="122"/>
    </location>
</feature>
<comment type="caution">
    <text evidence="5">Lacks conserved residue(s) required for the propagation of feature annotation.</text>
</comment>
<evidence type="ECO:0000256" key="4">
    <source>
        <dbReference type="ARBA" id="ARBA00023180"/>
    </source>
</evidence>
<evidence type="ECO:0000256" key="6">
    <source>
        <dbReference type="SAM" id="MobiDB-lite"/>
    </source>
</evidence>
<dbReference type="OrthoDB" id="10532555at2759"/>
<dbReference type="PROSITE" id="PS52011">
    <property type="entry name" value="PEPTIDASE_M2"/>
    <property type="match status" value="1"/>
</dbReference>
<name>A0A8B7PP71_HYAAZ</name>
<keyword evidence="3" id="KW-1015">Disulfide bond</keyword>
<evidence type="ECO:0000256" key="2">
    <source>
        <dbReference type="ARBA" id="ARBA00022729"/>
    </source>
</evidence>
<keyword evidence="4" id="KW-0325">Glycoprotein</keyword>
<dbReference type="GO" id="GO:0008241">
    <property type="term" value="F:peptidyl-dipeptidase activity"/>
    <property type="evidence" value="ECO:0007669"/>
    <property type="project" value="InterPro"/>
</dbReference>
<evidence type="ECO:0000256" key="3">
    <source>
        <dbReference type="ARBA" id="ARBA00023157"/>
    </source>
</evidence>
<keyword evidence="8" id="KW-1185">Reference proteome</keyword>
<dbReference type="GO" id="GO:0006508">
    <property type="term" value="P:proteolysis"/>
    <property type="evidence" value="ECO:0007669"/>
    <property type="project" value="InterPro"/>
</dbReference>
<evidence type="ECO:0000313" key="8">
    <source>
        <dbReference type="Proteomes" id="UP000694843"/>
    </source>
</evidence>
<evidence type="ECO:0000256" key="7">
    <source>
        <dbReference type="SAM" id="Phobius"/>
    </source>
</evidence>
<dbReference type="RefSeq" id="XP_018027999.1">
    <property type="nucleotide sequence ID" value="XM_018172510.2"/>
</dbReference>
<organism evidence="8 9">
    <name type="scientific">Hyalella azteca</name>
    <name type="common">Amphipod</name>
    <dbReference type="NCBI Taxonomy" id="294128"/>
    <lineage>
        <taxon>Eukaryota</taxon>
        <taxon>Metazoa</taxon>
        <taxon>Ecdysozoa</taxon>
        <taxon>Arthropoda</taxon>
        <taxon>Crustacea</taxon>
        <taxon>Multicrustacea</taxon>
        <taxon>Malacostraca</taxon>
        <taxon>Eumalacostraca</taxon>
        <taxon>Peracarida</taxon>
        <taxon>Amphipoda</taxon>
        <taxon>Senticaudata</taxon>
        <taxon>Talitrida</taxon>
        <taxon>Talitroidea</taxon>
        <taxon>Hyalellidae</taxon>
        <taxon>Hyalella</taxon>
    </lineage>
</organism>
<keyword evidence="7" id="KW-1133">Transmembrane helix</keyword>
<keyword evidence="7" id="KW-0472">Membrane</keyword>
<reference evidence="9" key="1">
    <citation type="submission" date="2025-08" db="UniProtKB">
        <authorList>
            <consortium name="RefSeq"/>
        </authorList>
    </citation>
    <scope>IDENTIFICATION</scope>
    <source>
        <tissue evidence="9">Whole organism</tissue>
    </source>
</reference>
<protein>
    <submittedName>
        <fullName evidence="9">Uncharacterized protein LOC108683215</fullName>
    </submittedName>
</protein>
<dbReference type="Proteomes" id="UP000694843">
    <property type="component" value="Unplaced"/>
</dbReference>
<keyword evidence="7" id="KW-0812">Transmembrane</keyword>
<dbReference type="GO" id="GO:0008237">
    <property type="term" value="F:metallopeptidase activity"/>
    <property type="evidence" value="ECO:0007669"/>
    <property type="project" value="InterPro"/>
</dbReference>
<dbReference type="KEGG" id="hazt:108683215"/>